<feature type="chain" id="PRO_5041958624" evidence="1">
    <location>
        <begin position="23"/>
        <end position="151"/>
    </location>
</feature>
<evidence type="ECO:0000313" key="4">
    <source>
        <dbReference type="EMBL" id="KAJ9594721.1"/>
    </source>
</evidence>
<dbReference type="PANTHER" id="PTHR23019:SF0">
    <property type="entry name" value="NUCLEAR PORE MEMBRANE GLYCOPROTEIN 210"/>
    <property type="match status" value="1"/>
</dbReference>
<dbReference type="InterPro" id="IPR055096">
    <property type="entry name" value="Ig_NUP210_1st"/>
</dbReference>
<evidence type="ECO:0000259" key="2">
    <source>
        <dbReference type="Pfam" id="PF22967"/>
    </source>
</evidence>
<evidence type="ECO:0000256" key="1">
    <source>
        <dbReference type="SAM" id="SignalP"/>
    </source>
</evidence>
<dbReference type="Proteomes" id="UP001233999">
    <property type="component" value="Unassembled WGS sequence"/>
</dbReference>
<dbReference type="GO" id="GO:0005643">
    <property type="term" value="C:nuclear pore"/>
    <property type="evidence" value="ECO:0007669"/>
    <property type="project" value="TreeGrafter"/>
</dbReference>
<dbReference type="Pfam" id="PF22967">
    <property type="entry name" value="Ig_NUP210_1st"/>
    <property type="match status" value="1"/>
</dbReference>
<evidence type="ECO:0000313" key="5">
    <source>
        <dbReference type="Proteomes" id="UP001233999"/>
    </source>
</evidence>
<dbReference type="InterPro" id="IPR045197">
    <property type="entry name" value="NUP210-like"/>
</dbReference>
<reference evidence="4" key="1">
    <citation type="journal article" date="2023" name="IScience">
        <title>Live-bearing cockroach genome reveals convergent evolutionary mechanisms linked to viviparity in insects and beyond.</title>
        <authorList>
            <person name="Fouks B."/>
            <person name="Harrison M.C."/>
            <person name="Mikhailova A.A."/>
            <person name="Marchal E."/>
            <person name="English S."/>
            <person name="Carruthers M."/>
            <person name="Jennings E.C."/>
            <person name="Chiamaka E.L."/>
            <person name="Frigard R.A."/>
            <person name="Pippel M."/>
            <person name="Attardo G.M."/>
            <person name="Benoit J.B."/>
            <person name="Bornberg-Bauer E."/>
            <person name="Tobe S.S."/>
        </authorList>
    </citation>
    <scope>NUCLEOTIDE SEQUENCE</scope>
    <source>
        <strain evidence="4">Stay&amp;Tobe</strain>
    </source>
</reference>
<name>A0AAD8A9S4_DIPPU</name>
<dbReference type="InterPro" id="IPR055097">
    <property type="entry name" value="Ig_NUP210_2nd"/>
</dbReference>
<organism evidence="4 5">
    <name type="scientific">Diploptera punctata</name>
    <name type="common">Pacific beetle cockroach</name>
    <dbReference type="NCBI Taxonomy" id="6984"/>
    <lineage>
        <taxon>Eukaryota</taxon>
        <taxon>Metazoa</taxon>
        <taxon>Ecdysozoa</taxon>
        <taxon>Arthropoda</taxon>
        <taxon>Hexapoda</taxon>
        <taxon>Insecta</taxon>
        <taxon>Pterygota</taxon>
        <taxon>Neoptera</taxon>
        <taxon>Polyneoptera</taxon>
        <taxon>Dictyoptera</taxon>
        <taxon>Blattodea</taxon>
        <taxon>Blaberoidea</taxon>
        <taxon>Blaberidae</taxon>
        <taxon>Diplopterinae</taxon>
        <taxon>Diploptera</taxon>
    </lineage>
</organism>
<keyword evidence="5" id="KW-1185">Reference proteome</keyword>
<sequence>MAGIRKISVFVVLTTIVYAVSGQSSKLNVPRVLLPIFKEFNTNFTLKVTDEGCYKWSTSRIDLIQLISPNPENVLSDCSSSVVVSAITKEQSRNTAIVFAEDQTSGLIFRCDVIVDVIASLNIVTTTRELFMEEAPEAFEVQAYDDQGRFH</sequence>
<accession>A0AAD8A9S4</accession>
<feature type="domain" description="NUP210 Ig-like" evidence="2">
    <location>
        <begin position="25"/>
        <end position="116"/>
    </location>
</feature>
<keyword evidence="1" id="KW-0732">Signal</keyword>
<gene>
    <name evidence="4" type="ORF">L9F63_013995</name>
</gene>
<proteinExistence type="predicted"/>
<evidence type="ECO:0000259" key="3">
    <source>
        <dbReference type="Pfam" id="PF22969"/>
    </source>
</evidence>
<dbReference type="EMBL" id="JASPKZ010002724">
    <property type="protein sequence ID" value="KAJ9594721.1"/>
    <property type="molecule type" value="Genomic_DNA"/>
</dbReference>
<dbReference type="PANTHER" id="PTHR23019">
    <property type="entry name" value="NUCLEAR PORE MEMBRANE GLYCOPROTEIN GP210-RELATED"/>
    <property type="match status" value="1"/>
</dbReference>
<dbReference type="AlphaFoldDB" id="A0AAD8A9S4"/>
<feature type="signal peptide" evidence="1">
    <location>
        <begin position="1"/>
        <end position="22"/>
    </location>
</feature>
<feature type="domain" description="NUP210 Ig-like" evidence="3">
    <location>
        <begin position="125"/>
        <end position="148"/>
    </location>
</feature>
<comment type="caution">
    <text evidence="4">The sequence shown here is derived from an EMBL/GenBank/DDBJ whole genome shotgun (WGS) entry which is preliminary data.</text>
</comment>
<reference evidence="4" key="2">
    <citation type="submission" date="2023-05" db="EMBL/GenBank/DDBJ databases">
        <authorList>
            <person name="Fouks B."/>
        </authorList>
    </citation>
    <scope>NUCLEOTIDE SEQUENCE</scope>
    <source>
        <strain evidence="4">Stay&amp;Tobe</strain>
        <tissue evidence="4">Testes</tissue>
    </source>
</reference>
<protein>
    <submittedName>
        <fullName evidence="4">Uncharacterized protein</fullName>
    </submittedName>
</protein>
<dbReference type="Pfam" id="PF22969">
    <property type="entry name" value="Ig_NUP210_2nd"/>
    <property type="match status" value="1"/>
</dbReference>